<keyword evidence="2" id="KW-1185">Reference proteome</keyword>
<evidence type="ECO:0000313" key="2">
    <source>
        <dbReference type="Proteomes" id="UP000479000"/>
    </source>
</evidence>
<evidence type="ECO:0000313" key="1">
    <source>
        <dbReference type="EMBL" id="CAA9999151.1"/>
    </source>
</evidence>
<sequence length="58" mass="6845">MPPWPHLFHDASRNSNGQCLPSHRLDGKSCYQYQENLLTVSRRLFLDPLAPRQRDMYS</sequence>
<organism evidence="1 2">
    <name type="scientific">Nesidiocoris tenuis</name>
    <dbReference type="NCBI Taxonomy" id="355587"/>
    <lineage>
        <taxon>Eukaryota</taxon>
        <taxon>Metazoa</taxon>
        <taxon>Ecdysozoa</taxon>
        <taxon>Arthropoda</taxon>
        <taxon>Hexapoda</taxon>
        <taxon>Insecta</taxon>
        <taxon>Pterygota</taxon>
        <taxon>Neoptera</taxon>
        <taxon>Paraneoptera</taxon>
        <taxon>Hemiptera</taxon>
        <taxon>Heteroptera</taxon>
        <taxon>Panheteroptera</taxon>
        <taxon>Cimicomorpha</taxon>
        <taxon>Miridae</taxon>
        <taxon>Dicyphina</taxon>
        <taxon>Nesidiocoris</taxon>
    </lineage>
</organism>
<protein>
    <submittedName>
        <fullName evidence="1">Uncharacterized protein</fullName>
    </submittedName>
</protein>
<dbReference type="Proteomes" id="UP000479000">
    <property type="component" value="Unassembled WGS sequence"/>
</dbReference>
<name>A0A6H5G8J2_9HEMI</name>
<dbReference type="AlphaFoldDB" id="A0A6H5G8J2"/>
<dbReference type="EMBL" id="CADCXU010008301">
    <property type="protein sequence ID" value="CAA9999151.1"/>
    <property type="molecule type" value="Genomic_DNA"/>
</dbReference>
<proteinExistence type="predicted"/>
<accession>A0A6H5G8J2</accession>
<gene>
    <name evidence="1" type="ORF">NTEN_LOCUS5434</name>
</gene>
<reference evidence="1 2" key="1">
    <citation type="submission" date="2020-02" db="EMBL/GenBank/DDBJ databases">
        <authorList>
            <person name="Ferguson B K."/>
        </authorList>
    </citation>
    <scope>NUCLEOTIDE SEQUENCE [LARGE SCALE GENOMIC DNA]</scope>
</reference>